<accession>A0ABQ4LA11</accession>
<reference evidence="3 4" key="1">
    <citation type="submission" date="2021-03" db="EMBL/GenBank/DDBJ databases">
        <title>Antimicrobial resistance genes in bacteria isolated from Japanese honey, and their potential for conferring macrolide and lincosamide resistance in the American foulbrood pathogen Paenibacillus larvae.</title>
        <authorList>
            <person name="Okamoto M."/>
            <person name="Kumagai M."/>
            <person name="Kanamori H."/>
            <person name="Takamatsu D."/>
        </authorList>
    </citation>
    <scope>NUCLEOTIDE SEQUENCE [LARGE SCALE GENOMIC DNA]</scope>
    <source>
        <strain evidence="3 4">J21TS7</strain>
    </source>
</reference>
<dbReference type="EMBL" id="BORU01000001">
    <property type="protein sequence ID" value="GIO53416.1"/>
    <property type="molecule type" value="Genomic_DNA"/>
</dbReference>
<dbReference type="Proteomes" id="UP000676601">
    <property type="component" value="Unassembled WGS sequence"/>
</dbReference>
<gene>
    <name evidence="3" type="primary">tgl</name>
    <name evidence="3" type="ORF">J21TS7_17340</name>
</gene>
<keyword evidence="4" id="KW-1185">Reference proteome</keyword>
<evidence type="ECO:0000256" key="2">
    <source>
        <dbReference type="ARBA" id="ARBA00022969"/>
    </source>
</evidence>
<name>A0ABQ4LA11_9BACL</name>
<keyword evidence="1" id="KW-0808">Transferase</keyword>
<keyword evidence="2" id="KW-0749">Sporulation</keyword>
<dbReference type="NCBIfam" id="NF002869">
    <property type="entry name" value="PRK03187.1"/>
    <property type="match status" value="1"/>
</dbReference>
<dbReference type="InterPro" id="IPR020916">
    <property type="entry name" value="Gln_gamma-glutamylTfrase_bac"/>
</dbReference>
<evidence type="ECO:0000256" key="1">
    <source>
        <dbReference type="ARBA" id="ARBA00022679"/>
    </source>
</evidence>
<comment type="caution">
    <text evidence="3">The sequence shown here is derived from an EMBL/GenBank/DDBJ whole genome shotgun (WGS) entry which is preliminary data.</text>
</comment>
<dbReference type="Pfam" id="PF20085">
    <property type="entry name" value="TGL"/>
    <property type="match status" value="1"/>
</dbReference>
<sequence length="279" mass="31841">MNGVITIGSGGETVNPSGWPDLWREIYDRKMRSTTAYHYESPAHLVFELRLREAIVRAAADLNRSGVQFETFKNSHCNEAYWYLNRRGGFELKPHVTPAQGIQDIFVNGWAYGFECATGIVIVMYKGVLDCIREDDFNRLFANLLLYDWHYDSDLGLIEKTGSRDSYPGDVRYFKNPDVNPHRIEWQGENTIQMDDDLYYGHGVGIVTSGEIISTLNRYRIPGSSRSAYLTDQIIHPDFLYLSGFAAGGPPAPTNWQQQPYRENGITASRIGSRVYLRY</sequence>
<dbReference type="HAMAP" id="MF_00727">
    <property type="entry name" value="Tgl"/>
    <property type="match status" value="1"/>
</dbReference>
<protein>
    <submittedName>
        <fullName evidence="3">Protein-glutamine gamma-glutamyltransferase</fullName>
    </submittedName>
</protein>
<evidence type="ECO:0000313" key="3">
    <source>
        <dbReference type="EMBL" id="GIO53416.1"/>
    </source>
</evidence>
<evidence type="ECO:0000313" key="4">
    <source>
        <dbReference type="Proteomes" id="UP000676601"/>
    </source>
</evidence>
<proteinExistence type="inferred from homology"/>
<organism evidence="3 4">
    <name type="scientific">Paenibacillus cineris</name>
    <dbReference type="NCBI Taxonomy" id="237530"/>
    <lineage>
        <taxon>Bacteria</taxon>
        <taxon>Bacillati</taxon>
        <taxon>Bacillota</taxon>
        <taxon>Bacilli</taxon>
        <taxon>Bacillales</taxon>
        <taxon>Paenibacillaceae</taxon>
        <taxon>Paenibacillus</taxon>
    </lineage>
</organism>